<accession>A0A3M8T5I1</accession>
<sequence>MKQHQQTRNTQPAMQAKLKWGNQREREFTTDVIDTDVSNGNRSFFAIQYTEGSDTAYSYIFLNIPERYLVAGASLKIGAGEKAEINAYFGSTSIGRSGWATGGSIDITEMDEASKAFAATFHYTIEHTMGMVEIVDGSLSLSLADDAKTNGTGRVTANLDPTIFPSLGNLDAQTIKSKVLQDGRIQLSARQQVDNASQGILMLFNEQHARLLFLIGSLGFPMTGGCVKHEWNVENRTLTAEFTDYVISYQGKDHHITGGSIEVTLA</sequence>
<organism evidence="1 2">
    <name type="scientific">Pseudomonas putida</name>
    <name type="common">Arthrobacter siderocapsulatus</name>
    <dbReference type="NCBI Taxonomy" id="303"/>
    <lineage>
        <taxon>Bacteria</taxon>
        <taxon>Pseudomonadati</taxon>
        <taxon>Pseudomonadota</taxon>
        <taxon>Gammaproteobacteria</taxon>
        <taxon>Pseudomonadales</taxon>
        <taxon>Pseudomonadaceae</taxon>
        <taxon>Pseudomonas</taxon>
    </lineage>
</organism>
<evidence type="ECO:0000313" key="1">
    <source>
        <dbReference type="EMBL" id="RNF88769.1"/>
    </source>
</evidence>
<dbReference type="EMBL" id="RJAI01000028">
    <property type="protein sequence ID" value="RNF88769.1"/>
    <property type="molecule type" value="Genomic_DNA"/>
</dbReference>
<reference evidence="1 2" key="1">
    <citation type="submission" date="2018-10" db="EMBL/GenBank/DDBJ databases">
        <title>An outbreak of IMP-63 producing strain in France.</title>
        <authorList>
            <person name="Bour M."/>
            <person name="Liapis E."/>
            <person name="Plesiat P."/>
        </authorList>
    </citation>
    <scope>NUCLEOTIDE SEQUENCE [LARGE SCALE GENOMIC DNA]</scope>
    <source>
        <strain evidence="1 2">12917</strain>
    </source>
</reference>
<dbReference type="Proteomes" id="UP000278162">
    <property type="component" value="Unassembled WGS sequence"/>
</dbReference>
<dbReference type="AlphaFoldDB" id="A0A3M8T5I1"/>
<dbReference type="GeneID" id="97168814"/>
<proteinExistence type="predicted"/>
<comment type="caution">
    <text evidence="1">The sequence shown here is derived from an EMBL/GenBank/DDBJ whole genome shotgun (WGS) entry which is preliminary data.</text>
</comment>
<protein>
    <submittedName>
        <fullName evidence="1">Uncharacterized protein</fullName>
    </submittedName>
</protein>
<name>A0A3M8T5I1_PSEPU</name>
<evidence type="ECO:0000313" key="2">
    <source>
        <dbReference type="Proteomes" id="UP000278162"/>
    </source>
</evidence>
<dbReference type="RefSeq" id="WP_123084499.1">
    <property type="nucleotide sequence ID" value="NZ_RJAI01000028.1"/>
</dbReference>
<gene>
    <name evidence="1" type="ORF">EFK07_12790</name>
</gene>